<sequence length="261" mass="31529">VLVPPRTRHICFTGIRRYYDRINDQNIFKEHLLHDAYNEAKMLWEIYNNNQNKALESIKYSFADIGNIIKGDDMLNDELSEKMKNIFHRINSKNTQNTHDGNKWWHENKEKVWNVMMCHYNGDEKDYRCTEYNDIDKNPQFLRWLTEWAKLFCDEKQKEAEQVVNKCLEKTKIGNVKKISDIKNVKCKHILQRYKYWYVQRKNQWDGLQKQYKTYIKNHSSSEGEQQLPPNADQYITSKCPECDCNYKDLEEMYKKITEGN</sequence>
<dbReference type="KEGG" id="pgab:PGSY75_0039700"/>
<evidence type="ECO:0000313" key="2">
    <source>
        <dbReference type="EMBL" id="ALJ75556.1"/>
    </source>
</evidence>
<dbReference type="Gene3D" id="1.20.58.830">
    <property type="match status" value="1"/>
</dbReference>
<feature type="non-terminal residue" evidence="2">
    <location>
        <position position="1"/>
    </location>
</feature>
<dbReference type="SUPFAM" id="SSF140924">
    <property type="entry name" value="Duffy binding domain-like"/>
    <property type="match status" value="1"/>
</dbReference>
<dbReference type="Proteomes" id="UP000076004">
    <property type="component" value="Unassembled WGS sequence"/>
</dbReference>
<evidence type="ECO:0000259" key="1">
    <source>
        <dbReference type="Pfam" id="PF05424"/>
    </source>
</evidence>
<dbReference type="RefSeq" id="XP_018638704.1">
    <property type="nucleotide sequence ID" value="XM_018783514.1"/>
</dbReference>
<feature type="domain" description="Duffy-antigen binding" evidence="1">
    <location>
        <begin position="2"/>
        <end position="130"/>
    </location>
</feature>
<protein>
    <submittedName>
        <fullName evidence="2 3">EMP1-like protein</fullName>
    </submittedName>
</protein>
<dbReference type="GeneID" id="29774126"/>
<dbReference type="GO" id="GO:0016020">
    <property type="term" value="C:membrane"/>
    <property type="evidence" value="ECO:0007669"/>
    <property type="project" value="InterPro"/>
</dbReference>
<reference evidence="2" key="1">
    <citation type="journal article" date="2015" name="Nat. Commun.">
        <title>Ape parasite origins of human malaria virulence genes.</title>
        <authorList>
            <person name="Larremore D.B."/>
            <person name="Sundararaman S.A."/>
            <person name="Liu W."/>
            <person name="Proto W.R."/>
            <person name="Clauset A."/>
            <person name="Loy D.E."/>
            <person name="Speede S."/>
            <person name="Plenderleith L.J."/>
            <person name="Sharp P.M."/>
            <person name="Hahn B.H."/>
            <person name="Rayner J.C."/>
            <person name="Buckee C.O."/>
        </authorList>
    </citation>
    <scope>NUCLEOTIDE SEQUENCE</scope>
    <source>
        <strain evidence="2">SY75pte</strain>
    </source>
</reference>
<dbReference type="EMBL" id="KP879236">
    <property type="protein sequence ID" value="ALJ75556.1"/>
    <property type="molecule type" value="Genomic_DNA"/>
</dbReference>
<organism evidence="2">
    <name type="scientific">Plasmodium gaboni</name>
    <dbReference type="NCBI Taxonomy" id="647221"/>
    <lineage>
        <taxon>Eukaryota</taxon>
        <taxon>Sar</taxon>
        <taxon>Alveolata</taxon>
        <taxon>Apicomplexa</taxon>
        <taxon>Aconoidasida</taxon>
        <taxon>Haemosporida</taxon>
        <taxon>Plasmodiidae</taxon>
        <taxon>Plasmodium</taxon>
        <taxon>Plasmodium (Laverania)</taxon>
    </lineage>
</organism>
<dbReference type="InterPro" id="IPR042202">
    <property type="entry name" value="Duffy-ag-bd_sf"/>
</dbReference>
<evidence type="ECO:0000313" key="3">
    <source>
        <dbReference type="EMBL" id="KYN92992.1"/>
    </source>
</evidence>
<accession>A0A0P0HTV5</accession>
<dbReference type="GO" id="GO:0046789">
    <property type="term" value="F:host cell surface receptor binding"/>
    <property type="evidence" value="ECO:0007669"/>
    <property type="project" value="InterPro"/>
</dbReference>
<name>A0A0P0HTV5_9APIC</name>
<dbReference type="Pfam" id="PF05424">
    <property type="entry name" value="Duffy_binding"/>
    <property type="match status" value="1"/>
</dbReference>
<reference evidence="3 4" key="2">
    <citation type="journal article" date="2016" name="Nat. Commun.">
        <title>Genomes of cryptic chimpanzee Plasmodium species reveal key evolutionary events leading to human malaria.</title>
        <authorList>
            <person name="Sundararaman S.A."/>
            <person name="Plenderleith L.J."/>
            <person name="Liu W."/>
            <person name="Loy D.E."/>
            <person name="Learn G.H."/>
            <person name="Li Y."/>
            <person name="Shaw K.S."/>
            <person name="Ayouba A."/>
            <person name="Peeters M."/>
            <person name="Speede S."/>
            <person name="Shaw G.M."/>
            <person name="Bushman F.D."/>
            <person name="Brisson D."/>
            <person name="Rayner J.C."/>
            <person name="Sharp P.M."/>
            <person name="Hahn B.H."/>
        </authorList>
    </citation>
    <scope>NUCLEOTIDE SEQUENCE [LARGE SCALE GENOMIC DNA]</scope>
    <source>
        <strain evidence="3 4">SY75</strain>
    </source>
</reference>
<gene>
    <name evidence="3" type="ORF">PGSY75_0039700</name>
</gene>
<dbReference type="AlphaFoldDB" id="A0A0P0HTV5"/>
<feature type="non-terminal residue" evidence="2">
    <location>
        <position position="261"/>
    </location>
</feature>
<dbReference type="VEuPathDB" id="PlasmoDB:PGSY75_0039700"/>
<dbReference type="InterPro" id="IPR008602">
    <property type="entry name" value="Duffy-antigen-binding"/>
</dbReference>
<proteinExistence type="predicted"/>
<dbReference type="EMBL" id="LVLB01000395">
    <property type="protein sequence ID" value="KYN92992.1"/>
    <property type="molecule type" value="Genomic_DNA"/>
</dbReference>
<dbReference type="Gene3D" id="1.20.1310.20">
    <property type="entry name" value="Duffy-antigen binding domain"/>
    <property type="match status" value="1"/>
</dbReference>
<evidence type="ECO:0000313" key="4">
    <source>
        <dbReference type="Proteomes" id="UP000076004"/>
    </source>
</evidence>